<dbReference type="AlphaFoldDB" id="A0AA37WN44"/>
<proteinExistence type="inferred from homology"/>
<keyword evidence="5 6" id="KW-0413">Isomerase</keyword>
<dbReference type="NCBIfam" id="NF008602">
    <property type="entry name" value="PRK11570.1"/>
    <property type="match status" value="1"/>
</dbReference>
<accession>A0AA37WN44</accession>
<dbReference type="Gene3D" id="3.10.50.40">
    <property type="match status" value="1"/>
</dbReference>
<dbReference type="InterPro" id="IPR000774">
    <property type="entry name" value="PPIase_FKBP_N"/>
</dbReference>
<dbReference type="Gene3D" id="1.10.287.460">
    <property type="entry name" value="Peptidyl-prolyl cis-trans isomerase, FKBP-type, N-terminal domain"/>
    <property type="match status" value="1"/>
</dbReference>
<dbReference type="EMBL" id="BSPD01000065">
    <property type="protein sequence ID" value="GLS27093.1"/>
    <property type="molecule type" value="Genomic_DNA"/>
</dbReference>
<evidence type="ECO:0000256" key="2">
    <source>
        <dbReference type="ARBA" id="ARBA00006577"/>
    </source>
</evidence>
<evidence type="ECO:0000256" key="5">
    <source>
        <dbReference type="ARBA" id="ARBA00023235"/>
    </source>
</evidence>
<evidence type="ECO:0000259" key="8">
    <source>
        <dbReference type="PROSITE" id="PS50059"/>
    </source>
</evidence>
<dbReference type="InterPro" id="IPR046357">
    <property type="entry name" value="PPIase_dom_sf"/>
</dbReference>
<dbReference type="GO" id="GO:0006457">
    <property type="term" value="P:protein folding"/>
    <property type="evidence" value="ECO:0007669"/>
    <property type="project" value="InterPro"/>
</dbReference>
<dbReference type="Pfam" id="PF00254">
    <property type="entry name" value="FKBP_C"/>
    <property type="match status" value="1"/>
</dbReference>
<dbReference type="PANTHER" id="PTHR43811">
    <property type="entry name" value="FKBP-TYPE PEPTIDYL-PROLYL CIS-TRANS ISOMERASE FKPA"/>
    <property type="match status" value="1"/>
</dbReference>
<keyword evidence="4 6" id="KW-0697">Rotamase</keyword>
<evidence type="ECO:0000256" key="6">
    <source>
        <dbReference type="PROSITE-ProRule" id="PRU00277"/>
    </source>
</evidence>
<comment type="similarity">
    <text evidence="2 7">Belongs to the FKBP-type PPIase family.</text>
</comment>
<dbReference type="SUPFAM" id="SSF54534">
    <property type="entry name" value="FKBP-like"/>
    <property type="match status" value="1"/>
</dbReference>
<dbReference type="InterPro" id="IPR001179">
    <property type="entry name" value="PPIase_FKBP_dom"/>
</dbReference>
<comment type="caution">
    <text evidence="9">The sequence shown here is derived from an EMBL/GenBank/DDBJ whole genome shotgun (WGS) entry which is preliminary data.</text>
</comment>
<reference evidence="9 10" key="1">
    <citation type="journal article" date="2014" name="Int. J. Syst. Evol. Microbiol.">
        <title>Complete genome sequence of Corynebacterium casei LMG S-19264T (=DSM 44701T), isolated from a smear-ripened cheese.</title>
        <authorList>
            <consortium name="US DOE Joint Genome Institute (JGI-PGF)"/>
            <person name="Walter F."/>
            <person name="Albersmeier A."/>
            <person name="Kalinowski J."/>
            <person name="Ruckert C."/>
        </authorList>
    </citation>
    <scope>NUCLEOTIDE SEQUENCE [LARGE SCALE GENOMIC DNA]</scope>
    <source>
        <strain evidence="9 10">NBRC 110095</strain>
    </source>
</reference>
<dbReference type="PANTHER" id="PTHR43811:SF19">
    <property type="entry name" value="39 KDA FK506-BINDING NUCLEAR PROTEIN"/>
    <property type="match status" value="1"/>
</dbReference>
<dbReference type="GO" id="GO:0003755">
    <property type="term" value="F:peptidyl-prolyl cis-trans isomerase activity"/>
    <property type="evidence" value="ECO:0007669"/>
    <property type="project" value="UniProtKB-UniRule"/>
</dbReference>
<dbReference type="PROSITE" id="PS50059">
    <property type="entry name" value="FKBP_PPIASE"/>
    <property type="match status" value="1"/>
</dbReference>
<dbReference type="RefSeq" id="WP_269783276.1">
    <property type="nucleotide sequence ID" value="NZ_BSPD01000065.1"/>
</dbReference>
<protein>
    <recommendedName>
        <fullName evidence="7">Peptidyl-prolyl cis-trans isomerase</fullName>
        <ecNumber evidence="7">5.2.1.8</ecNumber>
    </recommendedName>
</protein>
<dbReference type="EC" id="5.2.1.8" evidence="7"/>
<keyword evidence="10" id="KW-1185">Reference proteome</keyword>
<organism evidence="9 10">
    <name type="scientific">Marinibactrum halimedae</name>
    <dbReference type="NCBI Taxonomy" id="1444977"/>
    <lineage>
        <taxon>Bacteria</taxon>
        <taxon>Pseudomonadati</taxon>
        <taxon>Pseudomonadota</taxon>
        <taxon>Gammaproteobacteria</taxon>
        <taxon>Cellvibrionales</taxon>
        <taxon>Cellvibrionaceae</taxon>
        <taxon>Marinibactrum</taxon>
    </lineage>
</organism>
<evidence type="ECO:0000256" key="4">
    <source>
        <dbReference type="ARBA" id="ARBA00023110"/>
    </source>
</evidence>
<comment type="catalytic activity">
    <reaction evidence="1 6 7">
        <text>[protein]-peptidylproline (omega=180) = [protein]-peptidylproline (omega=0)</text>
        <dbReference type="Rhea" id="RHEA:16237"/>
        <dbReference type="Rhea" id="RHEA-COMP:10747"/>
        <dbReference type="Rhea" id="RHEA-COMP:10748"/>
        <dbReference type="ChEBI" id="CHEBI:83833"/>
        <dbReference type="ChEBI" id="CHEBI:83834"/>
        <dbReference type="EC" id="5.2.1.8"/>
    </reaction>
</comment>
<evidence type="ECO:0000256" key="7">
    <source>
        <dbReference type="RuleBase" id="RU003915"/>
    </source>
</evidence>
<evidence type="ECO:0000256" key="3">
    <source>
        <dbReference type="ARBA" id="ARBA00022729"/>
    </source>
</evidence>
<name>A0AA37WN44_9GAMM</name>
<dbReference type="PROSITE" id="PS51257">
    <property type="entry name" value="PROKAR_LIPOPROTEIN"/>
    <property type="match status" value="1"/>
</dbReference>
<dbReference type="Proteomes" id="UP001156870">
    <property type="component" value="Unassembled WGS sequence"/>
</dbReference>
<evidence type="ECO:0000313" key="10">
    <source>
        <dbReference type="Proteomes" id="UP001156870"/>
    </source>
</evidence>
<evidence type="ECO:0000313" key="9">
    <source>
        <dbReference type="EMBL" id="GLS27093.1"/>
    </source>
</evidence>
<sequence>MKLKLIAGIALGSLILAGCGEKKEEAAAPVEPTLETLEQKVSYIFGMNLGNQFKRDDIELDIDIMAMALRDAREGKDPRLTEEEMQQAMTQFQEKQRAAKAEAAKAIADANSKEGQDYLTANAGKEGVVTTESGLQYKVITEGSGPKPTPTDTVTVHYRGTLIDGTEFDSSYGRGEPTSFPVNAVIAGWTEALQLMPEGSKWELYIPAELAYGPGGTGGLIGPNATLIFEVELLKASQDKEGEEKKESKEG</sequence>
<dbReference type="InterPro" id="IPR036944">
    <property type="entry name" value="PPIase_FKBP_N_sf"/>
</dbReference>
<keyword evidence="3" id="KW-0732">Signal</keyword>
<dbReference type="FunFam" id="3.10.50.40:FF:000045">
    <property type="entry name" value="Peptidyl-prolyl cis-trans isomerase"/>
    <property type="match status" value="1"/>
</dbReference>
<gene>
    <name evidence="9" type="primary">mip</name>
    <name evidence="9" type="ORF">GCM10007877_28120</name>
</gene>
<evidence type="ECO:0000256" key="1">
    <source>
        <dbReference type="ARBA" id="ARBA00000971"/>
    </source>
</evidence>
<dbReference type="Pfam" id="PF01346">
    <property type="entry name" value="FKBP_N"/>
    <property type="match status" value="1"/>
</dbReference>
<feature type="domain" description="PPIase FKBP-type" evidence="8">
    <location>
        <begin position="151"/>
        <end position="237"/>
    </location>
</feature>